<accession>A0A4U0P8S0</accession>
<comment type="caution">
    <text evidence="6">The sequence shown here is derived from an EMBL/GenBank/DDBJ whole genome shotgun (WGS) entry which is preliminary data.</text>
</comment>
<feature type="domain" description="Carrier" evidence="5">
    <location>
        <begin position="2088"/>
        <end position="2163"/>
    </location>
</feature>
<dbReference type="SMART" id="SM00823">
    <property type="entry name" value="PKS_PP"/>
    <property type="match status" value="2"/>
</dbReference>
<sequence>MTFDLHDIAQRFARLPRARQGVFLQALQQQGLDFARLPIVPAPRDADPLPLSFAQLRQWFLWQLEPQDTAYHIAGAIRLRGALVLDAVGAGFAALVGRHEALRTVFRPGADGVVAQQVLPPSPLDIPLIDLSGTVPAQRDTEVRAAALRFNATPFDLTQGPLLRVALIRQASDDHVLVVVMHHIVSDGWSMQVLVDEFVAHYRAHCAGEAARLPALAIQYADYAAWQRNWLEAGERDRQLAYWRDRLGAGQPVLQLPTDHPRSPSARYRTASHTAIVPSALAARLRQRAQGEGATVFMSLLAAFQALLHRYTGQTDLSIGVPTANRQREETAGLIGFFVNTQVLRATLDSRTPLGRLLHATAEAALGAQAHQDLPFEQLVEALQPERTLGVSPLFQVMFNHMQGDLRALNQLPGLTLEDYPLGGQAAQFELTLTTHEHDDGTLTVRFDYAAELFDADTIARWSAHYQALLKALAEAPHTAVGDVVLPEGDEAARLARWGRSHARLAVAQPIHALVERRAAECPDATAVLLGTERLGYAELNRRANQLAHRLIRLGVGPESRVGIAMARSFDLVTALLAVLKAGGAYVPLDPAYPAERLGYMVADSGMSLLLTHDAVAGHIPRPAALPVLALDRIGLDDEPVHDPAVAIHADQLAYVIYTSGSTGQPKGVAVAHGPFSMHCQETAALYEMGPQSCELHFLSFAFDGAHERLFTALGCGASVLLRDDALWSAQTTLQALAAHNVSNAGFPPAYLRQLAESARQDGDCPTVHLYSFGGEAMPREGYDAVRAHLRPQRLINGYGPTEAVVTPVLFKADADHGIASAYAPIGRPMGERSAYVLDTDLNLAPQGVEGELYLGGLGLGRGYLGRPGLTAERFVADPFEEGGRLYRTGDLVRWNGGGQLEYLGRIDHQVKIRGFRIELGEVEAQLLAQPGVREAVVVAQDGPAGARLVGYVAAHQGHSLDSTALRAALSTCLPDYMVPSVLMLLDALPLNPNGKVDRKALPVAELSASAGYVPPQGDIETALAAIWAELLGVARVGRHDNFFELGGHSLLALRLVEAVQRRGWALEVRALFQYPQLADLAAAIATTEAVPAVVVPPNGIPPDCTALAPEMLPLVALEPAQLARIEALIPGGAANIQDIYPLAPLQEGILFHHALQTRGDVYVTTQALSFASRKHLERFVASLEQVIARHDILRTAVLWDGFPEPVQVVCRKAPLRLQWLDSEPAGDAAARLARHVDNGHYRIEVQRAPLIHAIAVHDAPAGRWLLQLPCHHLITDHTTLELLVEEIDLIQRGQAERLPEPVPFRDFVAQARLGVSQAEHEAYFRRMLGDLAEPTAPFGLLDVQRDGGDLDTAALRLPDPLAAAMREQARRHGVAAATLCHLAWALVLARATGRRDVVFGTVLFGRMQGGGARRALGLFINTLPLRLDIGRAGVAEGLAQAHRRLAQLLRHEHASLSLAQRCSALPGGTPLFSSLLNYRYSARDDAAPARQWEGMEILAAAERTNYPLTLSIDDLGDAFVLEAQSARPVCAARVCDDMAAALAELSAALAVRPTRPLCDIVLHGDTERATLRQWSVNDKRHVGAQPVHRLFEQHARSRPDAVALRFGDVQLGYGELNARANRLAHHLIQRGVGREALVGVAVERSVELVVALLAILKAGAAYVPLDPDYPRDRLAYMVADSGLSLLLTHSALATLIEHDAGLPVLALDTLTLPDAPAHDPDVAVHLEQLAYVIYTSGSTGRPKGAGNRHGALFNRLAWMQQAYALGPDDTVLQKTPFSFDVSVWEFFWPLMVGARLAVAGPGDHRDPARLVALIRQHAVTTLHFVPPMLQAFLAHPGIEDCTGLRRIVCSGEALPLEAQHGVFDRLPWVRLYNLYGPTEAAIDVTHWTCRADATAHSVPIGAPISQTATYVLDGDLNLAPQGVAGELYLGGLGLGRGYLGRPGLTAERFVADPFDPQGGRLYRTGDLVRWNGDGQLAYLGRIDHQVKIRGFRIELGEVEAQLLAQPGVREAVVVAQDGPAGARLVGYVSGQSLESAALRAALAAHLPDYMVPSVLMVLDALPLNPNGKVDRKALPTAELGNAASYVPPQGEAETALAAIWAELLGVARVGRHDNFFELGGHSLLALQVAALLAERHAATLPIRAFFDHPTLAALAEPLAAAGLGDRHQRLSEMSRLLDEFEV</sequence>
<organism evidence="6 7">
    <name type="scientific">Chitiniphilus eburneus</name>
    <dbReference type="NCBI Taxonomy" id="2571148"/>
    <lineage>
        <taxon>Bacteria</taxon>
        <taxon>Pseudomonadati</taxon>
        <taxon>Pseudomonadota</taxon>
        <taxon>Betaproteobacteria</taxon>
        <taxon>Neisseriales</taxon>
        <taxon>Chitinibacteraceae</taxon>
        <taxon>Chitiniphilus</taxon>
    </lineage>
</organism>
<dbReference type="PANTHER" id="PTHR45527">
    <property type="entry name" value="NONRIBOSOMAL PEPTIDE SYNTHETASE"/>
    <property type="match status" value="1"/>
</dbReference>
<comment type="similarity">
    <text evidence="2">Belongs to the ATP-dependent AMP-binding enzyme family.</text>
</comment>
<dbReference type="Gene3D" id="3.30.559.30">
    <property type="entry name" value="Nonribosomal peptide synthetase, condensation domain"/>
    <property type="match status" value="2"/>
</dbReference>
<dbReference type="PROSITE" id="PS00012">
    <property type="entry name" value="PHOSPHOPANTETHEINE"/>
    <property type="match status" value="2"/>
</dbReference>
<dbReference type="PROSITE" id="PS00455">
    <property type="entry name" value="AMP_BINDING"/>
    <property type="match status" value="2"/>
</dbReference>
<dbReference type="FunFam" id="3.40.50.12780:FF:000012">
    <property type="entry name" value="Non-ribosomal peptide synthetase"/>
    <property type="match status" value="2"/>
</dbReference>
<dbReference type="InterPro" id="IPR020845">
    <property type="entry name" value="AMP-binding_CS"/>
</dbReference>
<dbReference type="InterPro" id="IPR023213">
    <property type="entry name" value="CAT-like_dom_sf"/>
</dbReference>
<evidence type="ECO:0000256" key="2">
    <source>
        <dbReference type="ARBA" id="ARBA00006432"/>
    </source>
</evidence>
<dbReference type="InterPro" id="IPR025110">
    <property type="entry name" value="AMP-bd_C"/>
</dbReference>
<dbReference type="NCBIfam" id="TIGR01733">
    <property type="entry name" value="AA-adenyl-dom"/>
    <property type="match status" value="2"/>
</dbReference>
<dbReference type="CDD" id="cd17649">
    <property type="entry name" value="A_NRPS_PvdJ-like"/>
    <property type="match status" value="1"/>
</dbReference>
<proteinExistence type="inferred from homology"/>
<dbReference type="RefSeq" id="WP_136775102.1">
    <property type="nucleotide sequence ID" value="NZ_SUMF01000052.1"/>
</dbReference>
<dbReference type="NCBIfam" id="NF003417">
    <property type="entry name" value="PRK04813.1"/>
    <property type="match status" value="2"/>
</dbReference>
<dbReference type="Gene3D" id="3.30.559.10">
    <property type="entry name" value="Chloramphenicol acetyltransferase-like domain"/>
    <property type="match status" value="2"/>
</dbReference>
<dbReference type="GO" id="GO:0005737">
    <property type="term" value="C:cytoplasm"/>
    <property type="evidence" value="ECO:0007669"/>
    <property type="project" value="TreeGrafter"/>
</dbReference>
<dbReference type="Gene3D" id="3.30.300.30">
    <property type="match status" value="2"/>
</dbReference>
<dbReference type="Pfam" id="PF00668">
    <property type="entry name" value="Condensation"/>
    <property type="match status" value="2"/>
</dbReference>
<dbReference type="GO" id="GO:0044550">
    <property type="term" value="P:secondary metabolite biosynthetic process"/>
    <property type="evidence" value="ECO:0007669"/>
    <property type="project" value="UniProtKB-ARBA"/>
</dbReference>
<dbReference type="GO" id="GO:0072330">
    <property type="term" value="P:monocarboxylic acid biosynthetic process"/>
    <property type="evidence" value="ECO:0007669"/>
    <property type="project" value="UniProtKB-ARBA"/>
</dbReference>
<dbReference type="GO" id="GO:0003824">
    <property type="term" value="F:catalytic activity"/>
    <property type="evidence" value="ECO:0007669"/>
    <property type="project" value="InterPro"/>
</dbReference>
<reference evidence="6 7" key="1">
    <citation type="submission" date="2019-04" db="EMBL/GenBank/DDBJ databases">
        <title>Chitiniphilus eburnea sp. nov., a novel chitinolytic bacterium isolated from aquaculture sludge.</title>
        <authorList>
            <person name="Sheng M."/>
        </authorList>
    </citation>
    <scope>NUCLEOTIDE SEQUENCE [LARGE SCALE GENOMIC DNA]</scope>
    <source>
        <strain evidence="6 7">HX-2-15</strain>
    </source>
</reference>
<dbReference type="FunFam" id="2.30.38.10:FF:000001">
    <property type="entry name" value="Non-ribosomal peptide synthetase PvdI"/>
    <property type="match status" value="2"/>
</dbReference>
<dbReference type="PANTHER" id="PTHR45527:SF1">
    <property type="entry name" value="FATTY ACID SYNTHASE"/>
    <property type="match status" value="1"/>
</dbReference>
<dbReference type="GO" id="GO:0043041">
    <property type="term" value="P:amino acid activation for nonribosomal peptide biosynthetic process"/>
    <property type="evidence" value="ECO:0007669"/>
    <property type="project" value="TreeGrafter"/>
</dbReference>
<dbReference type="OrthoDB" id="8826085at2"/>
<keyword evidence="3" id="KW-0596">Phosphopantetheine</keyword>
<dbReference type="InterPro" id="IPR020806">
    <property type="entry name" value="PKS_PP-bd"/>
</dbReference>
<dbReference type="InterPro" id="IPR006162">
    <property type="entry name" value="Ppantetheine_attach_site"/>
</dbReference>
<dbReference type="PROSITE" id="PS50075">
    <property type="entry name" value="CARRIER"/>
    <property type="match status" value="2"/>
</dbReference>
<dbReference type="FunFam" id="3.40.50.980:FF:000001">
    <property type="entry name" value="Non-ribosomal peptide synthetase"/>
    <property type="match status" value="2"/>
</dbReference>
<dbReference type="SUPFAM" id="SSF52777">
    <property type="entry name" value="CoA-dependent acyltransferases"/>
    <property type="match status" value="4"/>
</dbReference>
<evidence type="ECO:0000256" key="4">
    <source>
        <dbReference type="ARBA" id="ARBA00022553"/>
    </source>
</evidence>
<dbReference type="Gene3D" id="3.40.50.980">
    <property type="match status" value="4"/>
</dbReference>
<dbReference type="InterPro" id="IPR010071">
    <property type="entry name" value="AA_adenyl_dom"/>
</dbReference>
<dbReference type="InterPro" id="IPR045851">
    <property type="entry name" value="AMP-bd_C_sf"/>
</dbReference>
<dbReference type="SUPFAM" id="SSF56801">
    <property type="entry name" value="Acetyl-CoA synthetase-like"/>
    <property type="match status" value="2"/>
</dbReference>
<dbReference type="FunFam" id="1.10.1200.10:FF:000016">
    <property type="entry name" value="Non-ribosomal peptide synthase"/>
    <property type="match status" value="1"/>
</dbReference>
<dbReference type="FunFam" id="1.10.1200.10:FF:000005">
    <property type="entry name" value="Nonribosomal peptide synthetase 1"/>
    <property type="match status" value="1"/>
</dbReference>
<dbReference type="EMBL" id="SUMF01000052">
    <property type="protein sequence ID" value="TJZ63961.1"/>
    <property type="molecule type" value="Genomic_DNA"/>
</dbReference>
<dbReference type="CDD" id="cd19531">
    <property type="entry name" value="LCL_NRPS-like"/>
    <property type="match status" value="1"/>
</dbReference>
<dbReference type="Pfam" id="PF00501">
    <property type="entry name" value="AMP-binding"/>
    <property type="match status" value="2"/>
</dbReference>
<dbReference type="Pfam" id="PF13193">
    <property type="entry name" value="AMP-binding_C"/>
    <property type="match status" value="2"/>
</dbReference>
<dbReference type="Gene3D" id="1.10.1200.10">
    <property type="entry name" value="ACP-like"/>
    <property type="match status" value="2"/>
</dbReference>
<dbReference type="SUPFAM" id="SSF47336">
    <property type="entry name" value="ACP-like"/>
    <property type="match status" value="2"/>
</dbReference>
<evidence type="ECO:0000256" key="1">
    <source>
        <dbReference type="ARBA" id="ARBA00001957"/>
    </source>
</evidence>
<keyword evidence="7" id="KW-1185">Reference proteome</keyword>
<name>A0A4U0P8S0_9NEIS</name>
<keyword evidence="4" id="KW-0597">Phosphoprotein</keyword>
<evidence type="ECO:0000256" key="3">
    <source>
        <dbReference type="ARBA" id="ARBA00022450"/>
    </source>
</evidence>
<protein>
    <submittedName>
        <fullName evidence="6">Amino acid adenylation domain-containing protein</fullName>
    </submittedName>
</protein>
<evidence type="ECO:0000313" key="7">
    <source>
        <dbReference type="Proteomes" id="UP000310016"/>
    </source>
</evidence>
<dbReference type="CDD" id="cd19544">
    <property type="entry name" value="E-C_NRPS"/>
    <property type="match status" value="1"/>
</dbReference>
<dbReference type="Gene3D" id="2.30.38.10">
    <property type="entry name" value="Luciferase, Domain 3"/>
    <property type="match status" value="2"/>
</dbReference>
<dbReference type="InterPro" id="IPR036736">
    <property type="entry name" value="ACP-like_sf"/>
</dbReference>
<dbReference type="FunFam" id="3.30.300.30:FF:000010">
    <property type="entry name" value="Enterobactin synthetase component F"/>
    <property type="match status" value="2"/>
</dbReference>
<dbReference type="CDD" id="cd17646">
    <property type="entry name" value="A_NRPS_AB3403-like"/>
    <property type="match status" value="1"/>
</dbReference>
<evidence type="ECO:0000259" key="5">
    <source>
        <dbReference type="PROSITE" id="PS50075"/>
    </source>
</evidence>
<gene>
    <name evidence="6" type="ORF">FAZ21_19495</name>
</gene>
<dbReference type="Proteomes" id="UP000310016">
    <property type="component" value="Unassembled WGS sequence"/>
</dbReference>
<dbReference type="Pfam" id="PF00550">
    <property type="entry name" value="PP-binding"/>
    <property type="match status" value="2"/>
</dbReference>
<dbReference type="InterPro" id="IPR000873">
    <property type="entry name" value="AMP-dep_synth/lig_dom"/>
</dbReference>
<dbReference type="InterPro" id="IPR009081">
    <property type="entry name" value="PP-bd_ACP"/>
</dbReference>
<dbReference type="FunFam" id="3.40.50.980:FF:000002">
    <property type="entry name" value="Enterobactin synthetase component F"/>
    <property type="match status" value="1"/>
</dbReference>
<dbReference type="InterPro" id="IPR001242">
    <property type="entry name" value="Condensation_dom"/>
</dbReference>
<feature type="domain" description="Carrier" evidence="5">
    <location>
        <begin position="1015"/>
        <end position="1089"/>
    </location>
</feature>
<evidence type="ECO:0000313" key="6">
    <source>
        <dbReference type="EMBL" id="TJZ63961.1"/>
    </source>
</evidence>
<dbReference type="GO" id="GO:0031177">
    <property type="term" value="F:phosphopantetheine binding"/>
    <property type="evidence" value="ECO:0007669"/>
    <property type="project" value="InterPro"/>
</dbReference>
<comment type="cofactor">
    <cofactor evidence="1">
        <name>pantetheine 4'-phosphate</name>
        <dbReference type="ChEBI" id="CHEBI:47942"/>
    </cofactor>
</comment>
<dbReference type="FunFam" id="3.30.559.10:FF:000012">
    <property type="entry name" value="Non-ribosomal peptide synthetase"/>
    <property type="match status" value="1"/>
</dbReference>